<dbReference type="GO" id="GO:0004620">
    <property type="term" value="F:phospholipase activity"/>
    <property type="evidence" value="ECO:0007669"/>
    <property type="project" value="TreeGrafter"/>
</dbReference>
<comment type="caution">
    <text evidence="1">The sequence shown here is derived from an EMBL/GenBank/DDBJ whole genome shotgun (WGS) entry which is preliminary data.</text>
</comment>
<proteinExistence type="predicted"/>
<evidence type="ECO:0008006" key="3">
    <source>
        <dbReference type="Google" id="ProtNLM"/>
    </source>
</evidence>
<dbReference type="GO" id="GO:0030149">
    <property type="term" value="P:sphingolipid catabolic process"/>
    <property type="evidence" value="ECO:0007669"/>
    <property type="project" value="TreeGrafter"/>
</dbReference>
<dbReference type="GO" id="GO:0071944">
    <property type="term" value="C:cell periphery"/>
    <property type="evidence" value="ECO:0007669"/>
    <property type="project" value="TreeGrafter"/>
</dbReference>
<name>A0A835Y609_9CHLO</name>
<sequence>MLAALPPNAVTCLRLVDKSSAAVIPAGTIEVKQGVPGWAVVEHLTRRRHELTPTKRRQLLGAVAAFGDVAWLERAAEAADCTFTEEAVAASAGAGKLACCQRLLALGCPLGDKSLTAAASAGQGEACEWLLANGAELSPKAPCAVARRGHAELARSLWERVTAAQPAQPWEASDFLSAMAHGCDLAKLQEMWQPLSKIVFDVAHSSRLNNLRRVCAAAAGSPTTDWRMKLSWLVAMITRRERQHAAEEGTAQASLRADVTIAACKFAACEAAARCPGAEAVDRLTWLHTSCDHLRYPVRASAVMAAAAGPGNLPAVTWLHGQDAELPDEALTVRPPPGVALADVVPALEAAGCRISSNGTALDSIARGDTEGLMWLLKRYGAGGHLSTLTEFLQTVALEGRVDMLEVLRAHAAREPGAQLWPTEPCHWAALWHEAVAGGCEAVLQWVKDNGGTQQPPDANLLYMTAARNGDHSTLRALARLRVRMPEPLDPRDARELVEQASQPRGPYRPASASPLELLMELDTGLTWEGLEEILALPWGTASLLARVRELRARWQKEQAEGGAEVEGQSGAVQG</sequence>
<dbReference type="GO" id="GO:0005783">
    <property type="term" value="C:endoplasmic reticulum"/>
    <property type="evidence" value="ECO:0007669"/>
    <property type="project" value="TreeGrafter"/>
</dbReference>
<reference evidence="1" key="1">
    <citation type="journal article" date="2020" name="bioRxiv">
        <title>Comparative genomics of Chlamydomonas.</title>
        <authorList>
            <person name="Craig R.J."/>
            <person name="Hasan A.R."/>
            <person name="Ness R.W."/>
            <person name="Keightley P.D."/>
        </authorList>
    </citation>
    <scope>NUCLEOTIDE SEQUENCE</scope>
    <source>
        <strain evidence="1">CCAP 11/70</strain>
    </source>
</reference>
<protein>
    <recommendedName>
        <fullName evidence="3">Ankyrin repeat domain-containing protein</fullName>
    </recommendedName>
</protein>
<gene>
    <name evidence="1" type="ORF">HYH03_010043</name>
</gene>
<evidence type="ECO:0000313" key="1">
    <source>
        <dbReference type="EMBL" id="KAG2491674.1"/>
    </source>
</evidence>
<dbReference type="EMBL" id="JAEHOE010000051">
    <property type="protein sequence ID" value="KAG2491674.1"/>
    <property type="molecule type" value="Genomic_DNA"/>
</dbReference>
<dbReference type="AlphaFoldDB" id="A0A835Y609"/>
<dbReference type="PANTHER" id="PTHR12393">
    <property type="entry name" value="SPHINGOMYELIN PHOSPHODIESTERASE RELATED"/>
    <property type="match status" value="1"/>
</dbReference>
<dbReference type="GO" id="GO:0016020">
    <property type="term" value="C:membrane"/>
    <property type="evidence" value="ECO:0007669"/>
    <property type="project" value="TreeGrafter"/>
</dbReference>
<organism evidence="1 2">
    <name type="scientific">Edaphochlamys debaryana</name>
    <dbReference type="NCBI Taxonomy" id="47281"/>
    <lineage>
        <taxon>Eukaryota</taxon>
        <taxon>Viridiplantae</taxon>
        <taxon>Chlorophyta</taxon>
        <taxon>core chlorophytes</taxon>
        <taxon>Chlorophyceae</taxon>
        <taxon>CS clade</taxon>
        <taxon>Chlamydomonadales</taxon>
        <taxon>Chlamydomonadales incertae sedis</taxon>
        <taxon>Edaphochlamys</taxon>
    </lineage>
</organism>
<evidence type="ECO:0000313" key="2">
    <source>
        <dbReference type="Proteomes" id="UP000612055"/>
    </source>
</evidence>
<keyword evidence="2" id="KW-1185">Reference proteome</keyword>
<dbReference type="GO" id="GO:0046513">
    <property type="term" value="P:ceramide biosynthetic process"/>
    <property type="evidence" value="ECO:0007669"/>
    <property type="project" value="TreeGrafter"/>
</dbReference>
<dbReference type="Proteomes" id="UP000612055">
    <property type="component" value="Unassembled WGS sequence"/>
</dbReference>
<dbReference type="PANTHER" id="PTHR12393:SF6">
    <property type="entry name" value="SPHINGOMYELIN PHOSPHODIESTERASE 2"/>
    <property type="match status" value="1"/>
</dbReference>
<accession>A0A835Y609</accession>